<dbReference type="EMBL" id="JAEHFY010000023">
    <property type="protein sequence ID" value="MBK0384168.1"/>
    <property type="molecule type" value="Genomic_DNA"/>
</dbReference>
<feature type="signal peptide" evidence="1">
    <location>
        <begin position="1"/>
        <end position="20"/>
    </location>
</feature>
<name>A0ABS1BMP2_9SPHI</name>
<proteinExistence type="predicted"/>
<comment type="caution">
    <text evidence="2">The sequence shown here is derived from an EMBL/GenBank/DDBJ whole genome shotgun (WGS) entry which is preliminary data.</text>
</comment>
<evidence type="ECO:0000313" key="3">
    <source>
        <dbReference type="Proteomes" id="UP000660024"/>
    </source>
</evidence>
<protein>
    <recommendedName>
        <fullName evidence="4">Polysaccharide lyase</fullName>
    </recommendedName>
</protein>
<feature type="chain" id="PRO_5047210845" description="Polysaccharide lyase" evidence="1">
    <location>
        <begin position="21"/>
        <end position="296"/>
    </location>
</feature>
<dbReference type="RefSeq" id="WP_200587630.1">
    <property type="nucleotide sequence ID" value="NZ_JAEHFY010000023.1"/>
</dbReference>
<dbReference type="Proteomes" id="UP000660024">
    <property type="component" value="Unassembled WGS sequence"/>
</dbReference>
<keyword evidence="3" id="KW-1185">Reference proteome</keyword>
<evidence type="ECO:0000256" key="1">
    <source>
        <dbReference type="SAM" id="SignalP"/>
    </source>
</evidence>
<reference evidence="2 3" key="1">
    <citation type="submission" date="2020-12" db="EMBL/GenBank/DDBJ databases">
        <title>Bacterial novel species Pedobacter sp. SD-b isolated from soil.</title>
        <authorList>
            <person name="Jung H.-Y."/>
        </authorList>
    </citation>
    <scope>NUCLEOTIDE SEQUENCE [LARGE SCALE GENOMIC DNA]</scope>
    <source>
        <strain evidence="2 3">SD-b</strain>
    </source>
</reference>
<sequence length="296" mass="32537">MKIKFFSIILLSFCYNIANAQWQNNQELIYDFGTEKGKLNYSEGTNSESTSYGKNKGILPLVKGITSRVTISGGATNGSVELNGDHSLIINQPQKSVVKYSGYDIKSATDVAYFSFNLKFNDFSAEGEYVWAIGNKNGGLFTGIGSVYRSNSGVFAALKWKPKSNNYILETRLGSDESSTTTWKAVSTDAFKINDTYKLEIYCNNSTKEQQYTKEGKNFTLAINQFHVWSNNTLIGDKLPRSVEVSGGDGLTAGKSIALDNREPLNAYLFLANGRPTSDGSASISNIKIVYQADKP</sequence>
<keyword evidence="1" id="KW-0732">Signal</keyword>
<organism evidence="2 3">
    <name type="scientific">Pedobacter segetis</name>
    <dbReference type="NCBI Taxonomy" id="2793069"/>
    <lineage>
        <taxon>Bacteria</taxon>
        <taxon>Pseudomonadati</taxon>
        <taxon>Bacteroidota</taxon>
        <taxon>Sphingobacteriia</taxon>
        <taxon>Sphingobacteriales</taxon>
        <taxon>Sphingobacteriaceae</taxon>
        <taxon>Pedobacter</taxon>
    </lineage>
</organism>
<evidence type="ECO:0008006" key="4">
    <source>
        <dbReference type="Google" id="ProtNLM"/>
    </source>
</evidence>
<gene>
    <name evidence="2" type="ORF">I5M32_14460</name>
</gene>
<evidence type="ECO:0000313" key="2">
    <source>
        <dbReference type="EMBL" id="MBK0384168.1"/>
    </source>
</evidence>
<accession>A0ABS1BMP2</accession>